<keyword evidence="1" id="KW-1133">Transmembrane helix</keyword>
<gene>
    <name evidence="2" type="ORF">BDK92_0041</name>
</gene>
<dbReference type="EMBL" id="RBKT01000001">
    <property type="protein sequence ID" value="RKR85832.1"/>
    <property type="molecule type" value="Genomic_DNA"/>
</dbReference>
<keyword evidence="1" id="KW-0472">Membrane</keyword>
<evidence type="ECO:0000313" key="3">
    <source>
        <dbReference type="Proteomes" id="UP000277671"/>
    </source>
</evidence>
<protein>
    <submittedName>
        <fullName evidence="2">Uncharacterized protein</fullName>
    </submittedName>
</protein>
<evidence type="ECO:0000256" key="1">
    <source>
        <dbReference type="SAM" id="Phobius"/>
    </source>
</evidence>
<dbReference type="RefSeq" id="WP_121153475.1">
    <property type="nucleotide sequence ID" value="NZ_RBKT01000001.1"/>
</dbReference>
<dbReference type="Proteomes" id="UP000277671">
    <property type="component" value="Unassembled WGS sequence"/>
</dbReference>
<sequence>MSRRTGKPSYTKTTQSRRPSVGNLVFVMILPVVLAGFVGAGIGYAVADRPSGTEAAVNELREAEARRDVEQIAQLTTAARTTRDELGPVLSELDTAMKSGRPAAPDKLAAWQQSMRGAVERHAESPSGTTATNVARGGLRAAVDGLSTALDTYALAGRLPAAEQRGLIDLATRQRTAAGTAWSIAAAQLDQINIDAGHGHQHVYLETEAGSGAFTSDGAPEGTTK</sequence>
<name>A0A495JBT2_9ACTN</name>
<organism evidence="2 3">
    <name type="scientific">Micromonospora pisi</name>
    <dbReference type="NCBI Taxonomy" id="589240"/>
    <lineage>
        <taxon>Bacteria</taxon>
        <taxon>Bacillati</taxon>
        <taxon>Actinomycetota</taxon>
        <taxon>Actinomycetes</taxon>
        <taxon>Micromonosporales</taxon>
        <taxon>Micromonosporaceae</taxon>
        <taxon>Micromonospora</taxon>
    </lineage>
</organism>
<dbReference type="OrthoDB" id="3690795at2"/>
<comment type="caution">
    <text evidence="2">The sequence shown here is derived from an EMBL/GenBank/DDBJ whole genome shotgun (WGS) entry which is preliminary data.</text>
</comment>
<dbReference type="AlphaFoldDB" id="A0A495JBT2"/>
<accession>A0A495JBT2</accession>
<proteinExistence type="predicted"/>
<keyword evidence="3" id="KW-1185">Reference proteome</keyword>
<evidence type="ECO:0000313" key="2">
    <source>
        <dbReference type="EMBL" id="RKR85832.1"/>
    </source>
</evidence>
<reference evidence="2 3" key="1">
    <citation type="submission" date="2018-10" db="EMBL/GenBank/DDBJ databases">
        <title>Sequencing the genomes of 1000 actinobacteria strains.</title>
        <authorList>
            <person name="Klenk H.-P."/>
        </authorList>
    </citation>
    <scope>NUCLEOTIDE SEQUENCE [LARGE SCALE GENOMIC DNA]</scope>
    <source>
        <strain evidence="2 3">DSM 45175</strain>
    </source>
</reference>
<feature type="transmembrane region" description="Helical" evidence="1">
    <location>
        <begin position="21"/>
        <end position="47"/>
    </location>
</feature>
<keyword evidence="1" id="KW-0812">Transmembrane</keyword>